<reference evidence="2 3" key="1">
    <citation type="submission" date="2021-03" db="EMBL/GenBank/DDBJ databases">
        <title>Sequencing the genomes of 1000 actinobacteria strains.</title>
        <authorList>
            <person name="Klenk H.-P."/>
        </authorList>
    </citation>
    <scope>NUCLEOTIDE SEQUENCE [LARGE SCALE GENOMIC DNA]</scope>
    <source>
        <strain evidence="2 3">DSM 46670</strain>
    </source>
</reference>
<dbReference type="RefSeq" id="WP_209645792.1">
    <property type="nucleotide sequence ID" value="NZ_JAGINW010000001.1"/>
</dbReference>
<organism evidence="2 3">
    <name type="scientific">Kibdelosporangium banguiense</name>
    <dbReference type="NCBI Taxonomy" id="1365924"/>
    <lineage>
        <taxon>Bacteria</taxon>
        <taxon>Bacillati</taxon>
        <taxon>Actinomycetota</taxon>
        <taxon>Actinomycetes</taxon>
        <taxon>Pseudonocardiales</taxon>
        <taxon>Pseudonocardiaceae</taxon>
        <taxon>Kibdelosporangium</taxon>
    </lineage>
</organism>
<name>A0ABS4TWU9_9PSEU</name>
<gene>
    <name evidence="2" type="ORF">JOF56_009275</name>
</gene>
<feature type="compositionally biased region" description="Gly residues" evidence="1">
    <location>
        <begin position="135"/>
        <end position="145"/>
    </location>
</feature>
<sequence length="145" mass="15225">MSVAAGAHVAKKPRTDPASGRTITQGGGTTSGIHTLKDGPPGGGSRPSKEACTDVNELNKAKEFHIFHPDGTKENKLSDDLGRYLLNNGLDIDETWVKGHLQNDNLGGKGDSTNLTPADLDSEQEHVEKIRGATQNGGGRDPGMA</sequence>
<proteinExistence type="predicted"/>
<dbReference type="Proteomes" id="UP001519332">
    <property type="component" value="Unassembled WGS sequence"/>
</dbReference>
<feature type="region of interest" description="Disordered" evidence="1">
    <location>
        <begin position="1"/>
        <end position="52"/>
    </location>
</feature>
<comment type="caution">
    <text evidence="2">The sequence shown here is derived from an EMBL/GenBank/DDBJ whole genome shotgun (WGS) entry which is preliminary data.</text>
</comment>
<protein>
    <submittedName>
        <fullName evidence="2">Uncharacterized protein</fullName>
    </submittedName>
</protein>
<evidence type="ECO:0000313" key="3">
    <source>
        <dbReference type="Proteomes" id="UP001519332"/>
    </source>
</evidence>
<evidence type="ECO:0000256" key="1">
    <source>
        <dbReference type="SAM" id="MobiDB-lite"/>
    </source>
</evidence>
<feature type="region of interest" description="Disordered" evidence="1">
    <location>
        <begin position="100"/>
        <end position="145"/>
    </location>
</feature>
<dbReference type="EMBL" id="JAGINW010000001">
    <property type="protein sequence ID" value="MBP2328890.1"/>
    <property type="molecule type" value="Genomic_DNA"/>
</dbReference>
<keyword evidence="3" id="KW-1185">Reference proteome</keyword>
<evidence type="ECO:0000313" key="2">
    <source>
        <dbReference type="EMBL" id="MBP2328890.1"/>
    </source>
</evidence>
<accession>A0ABS4TWU9</accession>